<dbReference type="EMBL" id="JANAWD010000277">
    <property type="protein sequence ID" value="KAJ3482353.1"/>
    <property type="molecule type" value="Genomic_DNA"/>
</dbReference>
<dbReference type="Proteomes" id="UP001212997">
    <property type="component" value="Unassembled WGS sequence"/>
</dbReference>
<comment type="caution">
    <text evidence="2">The sequence shown here is derived from an EMBL/GenBank/DDBJ whole genome shotgun (WGS) entry which is preliminary data.</text>
</comment>
<dbReference type="SUPFAM" id="SSF81383">
    <property type="entry name" value="F-box domain"/>
    <property type="match status" value="1"/>
</dbReference>
<dbReference type="Pfam" id="PF00646">
    <property type="entry name" value="F-box"/>
    <property type="match status" value="1"/>
</dbReference>
<reference evidence="2" key="1">
    <citation type="submission" date="2022-07" db="EMBL/GenBank/DDBJ databases">
        <title>Genome Sequence of Physisporinus lineatus.</title>
        <authorList>
            <person name="Buettner E."/>
        </authorList>
    </citation>
    <scope>NUCLEOTIDE SEQUENCE</scope>
    <source>
        <strain evidence="2">VT162</strain>
    </source>
</reference>
<sequence>MRSISPQVDHAIQEIQYAQGGKSMLEDLTLDMVIEVLSYLSINDLWHLSRTSAILREFLTRPGLEPHWERALEDSEDAPPKRPEGLNVGSFIDLMFGNRCQNCCKAPSDDDPLITMYHLHRRYCKTCYLAKTITYSEESPTWILPETFRLAPFHSKPRRFFIEDLAKFQEEYLKEVDIVYENWHNESNQRRRDILRAHLWPPQNLEFGYEDESSDVRPSNDIKTILEATVKREMYEIGGRAETFSDFFIDSVKRKVHEQINAFNTAKRVKKEIFKRIVDDRKRLAREAFMDATVKATWLGRLLLRLMTSDFVEYLPNVWPINNIISQNKTVNVLKDDFQEPMKQWEANLLGFVCARSIAVRELTKRVWKAVGEWKLAPWIGEAEVLRGAFTSTLSCRECARSEGRPRILMGMEEILFHRHDPECLSYDKYAALNLQSLVDARQGHPLTLKELRRRLDTTDGRFVCLKCPQQCADGVLTVSAMSWRQCVEHVCIRNQRLLPHLWRTLGSDEERKVKEIEASRQQEDDDGVYQCALCLPSANQEDPIPEPRKISDVFRHLNEIHKLSADVFRLGENYIVDPRFSERGTLPPVTLTLCESDSNGWKSGYRLQE</sequence>
<protein>
    <recommendedName>
        <fullName evidence="1">F-box domain-containing protein</fullName>
    </recommendedName>
</protein>
<organism evidence="2 3">
    <name type="scientific">Meripilus lineatus</name>
    <dbReference type="NCBI Taxonomy" id="2056292"/>
    <lineage>
        <taxon>Eukaryota</taxon>
        <taxon>Fungi</taxon>
        <taxon>Dikarya</taxon>
        <taxon>Basidiomycota</taxon>
        <taxon>Agaricomycotina</taxon>
        <taxon>Agaricomycetes</taxon>
        <taxon>Polyporales</taxon>
        <taxon>Meripilaceae</taxon>
        <taxon>Meripilus</taxon>
    </lineage>
</organism>
<feature type="domain" description="F-box" evidence="1">
    <location>
        <begin position="25"/>
        <end position="63"/>
    </location>
</feature>
<evidence type="ECO:0000259" key="1">
    <source>
        <dbReference type="Pfam" id="PF00646"/>
    </source>
</evidence>
<evidence type="ECO:0000313" key="3">
    <source>
        <dbReference type="Proteomes" id="UP001212997"/>
    </source>
</evidence>
<name>A0AAD5V4N1_9APHY</name>
<dbReference type="InterPro" id="IPR001810">
    <property type="entry name" value="F-box_dom"/>
</dbReference>
<gene>
    <name evidence="2" type="ORF">NLI96_g7035</name>
</gene>
<accession>A0AAD5V4N1</accession>
<dbReference type="InterPro" id="IPR036047">
    <property type="entry name" value="F-box-like_dom_sf"/>
</dbReference>
<evidence type="ECO:0000313" key="2">
    <source>
        <dbReference type="EMBL" id="KAJ3482353.1"/>
    </source>
</evidence>
<dbReference type="AlphaFoldDB" id="A0AAD5V4N1"/>
<proteinExistence type="predicted"/>
<keyword evidence="3" id="KW-1185">Reference proteome</keyword>